<dbReference type="Gene3D" id="1.10.10.10">
    <property type="entry name" value="Winged helix-like DNA-binding domain superfamily/Winged helix DNA-binding domain"/>
    <property type="match status" value="1"/>
</dbReference>
<feature type="domain" description="HSF-type DNA-binding" evidence="5">
    <location>
        <begin position="163"/>
        <end position="258"/>
    </location>
</feature>
<dbReference type="SMART" id="SM00415">
    <property type="entry name" value="HSF"/>
    <property type="match status" value="1"/>
</dbReference>
<evidence type="ECO:0000256" key="1">
    <source>
        <dbReference type="ARBA" id="ARBA00004123"/>
    </source>
</evidence>
<dbReference type="GO" id="GO:0005634">
    <property type="term" value="C:nucleus"/>
    <property type="evidence" value="ECO:0007669"/>
    <property type="project" value="UniProtKB-SubCell"/>
</dbReference>
<comment type="similarity">
    <text evidence="4">Belongs to the HSF family.</text>
</comment>
<dbReference type="InterPro" id="IPR036388">
    <property type="entry name" value="WH-like_DNA-bd_sf"/>
</dbReference>
<name>A0A7S2EGA4_TRICV</name>
<dbReference type="InterPro" id="IPR000232">
    <property type="entry name" value="HSF_DNA-bd"/>
</dbReference>
<dbReference type="Pfam" id="PF00447">
    <property type="entry name" value="HSF_DNA-bind"/>
    <property type="match status" value="1"/>
</dbReference>
<protein>
    <recommendedName>
        <fullName evidence="5">HSF-type DNA-binding domain-containing protein</fullName>
    </recommendedName>
</protein>
<dbReference type="GO" id="GO:0043565">
    <property type="term" value="F:sequence-specific DNA binding"/>
    <property type="evidence" value="ECO:0007669"/>
    <property type="project" value="InterPro"/>
</dbReference>
<evidence type="ECO:0000313" key="6">
    <source>
        <dbReference type="EMBL" id="CAD9333828.1"/>
    </source>
</evidence>
<gene>
    <name evidence="6" type="ORF">OSIN01602_LOCUS7308</name>
</gene>
<accession>A0A7S2EGA4</accession>
<evidence type="ECO:0000256" key="2">
    <source>
        <dbReference type="ARBA" id="ARBA00023125"/>
    </source>
</evidence>
<evidence type="ECO:0000256" key="4">
    <source>
        <dbReference type="RuleBase" id="RU004020"/>
    </source>
</evidence>
<comment type="subcellular location">
    <subcellularLocation>
        <location evidence="1">Nucleus</location>
    </subcellularLocation>
</comment>
<keyword evidence="2" id="KW-0238">DNA-binding</keyword>
<organism evidence="6">
    <name type="scientific">Trieres chinensis</name>
    <name type="common">Marine centric diatom</name>
    <name type="synonym">Odontella sinensis</name>
    <dbReference type="NCBI Taxonomy" id="1514140"/>
    <lineage>
        <taxon>Eukaryota</taxon>
        <taxon>Sar</taxon>
        <taxon>Stramenopiles</taxon>
        <taxon>Ochrophyta</taxon>
        <taxon>Bacillariophyta</taxon>
        <taxon>Mediophyceae</taxon>
        <taxon>Biddulphiophycidae</taxon>
        <taxon>Eupodiscales</taxon>
        <taxon>Parodontellaceae</taxon>
        <taxon>Trieres</taxon>
    </lineage>
</organism>
<reference evidence="6" key="1">
    <citation type="submission" date="2021-01" db="EMBL/GenBank/DDBJ databases">
        <authorList>
            <person name="Corre E."/>
            <person name="Pelletier E."/>
            <person name="Niang G."/>
            <person name="Scheremetjew M."/>
            <person name="Finn R."/>
            <person name="Kale V."/>
            <person name="Holt S."/>
            <person name="Cochrane G."/>
            <person name="Meng A."/>
            <person name="Brown T."/>
            <person name="Cohen L."/>
        </authorList>
    </citation>
    <scope>NUCLEOTIDE SEQUENCE</scope>
    <source>
        <strain evidence="6">Grunow 1884</strain>
    </source>
</reference>
<evidence type="ECO:0000256" key="3">
    <source>
        <dbReference type="ARBA" id="ARBA00023242"/>
    </source>
</evidence>
<evidence type="ECO:0000259" key="5">
    <source>
        <dbReference type="SMART" id="SM00415"/>
    </source>
</evidence>
<dbReference type="PANTHER" id="PTHR10015">
    <property type="entry name" value="HEAT SHOCK TRANSCRIPTION FACTOR"/>
    <property type="match status" value="1"/>
</dbReference>
<dbReference type="AlphaFoldDB" id="A0A7S2EGA4"/>
<proteinExistence type="inferred from homology"/>
<dbReference type="SUPFAM" id="SSF46785">
    <property type="entry name" value="Winged helix' DNA-binding domain"/>
    <property type="match status" value="1"/>
</dbReference>
<sequence>MSNRNQPLSRHGGDSTKSIDSDNAHSLCYSNSCLRCYSCPLCSRKREMAMTGNSFVRNFGCQTCTMCFLCNMVDMRLQPTHGLPIGSVPTMNTVELNTSIPTRGYYMYDTPAPFSFRYSQSQEQDHQGNLIQHCPGTQESGYSRGHHGSSIPHCGKKARCVDTFPTKLHKVLDILEADGLSSVMSWLPSGKAFRLNKQRFSDETAQKYFRMQKLPSFFRQLNIYSFNRTTTMDTKEEIYFHDLFIRDHPQLARLMKRNNAPKKDPCVNQKRMSW</sequence>
<dbReference type="GO" id="GO:0003700">
    <property type="term" value="F:DNA-binding transcription factor activity"/>
    <property type="evidence" value="ECO:0007669"/>
    <property type="project" value="InterPro"/>
</dbReference>
<dbReference type="InterPro" id="IPR036390">
    <property type="entry name" value="WH_DNA-bd_sf"/>
</dbReference>
<keyword evidence="3" id="KW-0539">Nucleus</keyword>
<dbReference type="PANTHER" id="PTHR10015:SF206">
    <property type="entry name" value="HSF-TYPE DNA-BINDING DOMAIN-CONTAINING PROTEIN"/>
    <property type="match status" value="1"/>
</dbReference>
<dbReference type="EMBL" id="HBGO01013061">
    <property type="protein sequence ID" value="CAD9333828.1"/>
    <property type="molecule type" value="Transcribed_RNA"/>
</dbReference>